<dbReference type="GO" id="GO:0003676">
    <property type="term" value="F:nucleic acid binding"/>
    <property type="evidence" value="ECO:0007669"/>
    <property type="project" value="InterPro"/>
</dbReference>
<dbReference type="PROSITE" id="PS50994">
    <property type="entry name" value="INTEGRASE"/>
    <property type="match status" value="1"/>
</dbReference>
<dbReference type="AlphaFoldDB" id="A0A853CYD1"/>
<dbReference type="InterPro" id="IPR012337">
    <property type="entry name" value="RNaseH-like_sf"/>
</dbReference>
<comment type="caution">
    <text evidence="3">The sequence shown here is derived from an EMBL/GenBank/DDBJ whole genome shotgun (WGS) entry which is preliminary data.</text>
</comment>
<evidence type="ECO:0000259" key="2">
    <source>
        <dbReference type="PROSITE" id="PS50994"/>
    </source>
</evidence>
<evidence type="ECO:0000313" key="4">
    <source>
        <dbReference type="Proteomes" id="UP000578352"/>
    </source>
</evidence>
<feature type="domain" description="Integrase catalytic" evidence="2">
    <location>
        <begin position="235"/>
        <end position="390"/>
    </location>
</feature>
<dbReference type="GO" id="GO:0015074">
    <property type="term" value="P:DNA integration"/>
    <property type="evidence" value="ECO:0007669"/>
    <property type="project" value="InterPro"/>
</dbReference>
<protein>
    <recommendedName>
        <fullName evidence="2">Integrase catalytic domain-containing protein</fullName>
    </recommendedName>
</protein>
<dbReference type="RefSeq" id="WP_179608380.1">
    <property type="nucleotide sequence ID" value="NZ_BAABEH010000001.1"/>
</dbReference>
<evidence type="ECO:0000313" key="3">
    <source>
        <dbReference type="EMBL" id="NYJ25597.1"/>
    </source>
</evidence>
<reference evidence="3 4" key="1">
    <citation type="submission" date="2020-07" db="EMBL/GenBank/DDBJ databases">
        <title>Sequencing the genomes of 1000 actinobacteria strains.</title>
        <authorList>
            <person name="Klenk H.-P."/>
        </authorList>
    </citation>
    <scope>NUCLEOTIDE SEQUENCE [LARGE SCALE GENOMIC DNA]</scope>
    <source>
        <strain evidence="3 4">DSM 15165</strain>
    </source>
</reference>
<accession>A0A853CYD1</accession>
<dbReference type="InterPro" id="IPR036397">
    <property type="entry name" value="RNaseH_sf"/>
</dbReference>
<dbReference type="Proteomes" id="UP000578352">
    <property type="component" value="Unassembled WGS sequence"/>
</dbReference>
<name>A0A853CYD1_9MICO</name>
<dbReference type="EMBL" id="JACCFL010000001">
    <property type="protein sequence ID" value="NYJ25597.1"/>
    <property type="molecule type" value="Genomic_DNA"/>
</dbReference>
<feature type="region of interest" description="Disordered" evidence="1">
    <location>
        <begin position="223"/>
        <end position="242"/>
    </location>
</feature>
<evidence type="ECO:0000256" key="1">
    <source>
        <dbReference type="SAM" id="MobiDB-lite"/>
    </source>
</evidence>
<dbReference type="SUPFAM" id="SSF53098">
    <property type="entry name" value="Ribonuclease H-like"/>
    <property type="match status" value="1"/>
</dbReference>
<organism evidence="3 4">
    <name type="scientific">Leifsonia shinshuensis</name>
    <dbReference type="NCBI Taxonomy" id="150026"/>
    <lineage>
        <taxon>Bacteria</taxon>
        <taxon>Bacillati</taxon>
        <taxon>Actinomycetota</taxon>
        <taxon>Actinomycetes</taxon>
        <taxon>Micrococcales</taxon>
        <taxon>Microbacteriaceae</taxon>
        <taxon>Leifsonia</taxon>
    </lineage>
</organism>
<dbReference type="Gene3D" id="3.30.420.10">
    <property type="entry name" value="Ribonuclease H-like superfamily/Ribonuclease H"/>
    <property type="match status" value="1"/>
</dbReference>
<dbReference type="InterPro" id="IPR001584">
    <property type="entry name" value="Integrase_cat-core"/>
</dbReference>
<proteinExistence type="predicted"/>
<gene>
    <name evidence="3" type="ORF">HNR13_003884</name>
</gene>
<sequence>MDGNYILVGISGRALRLRNEDTQEVEICAVTDLPHRLATPPEFTTFGAAELHAFDKDENNQELVILEAHILEIIEAKPFRGDTIRPEYDPAMTTLSGRIATKSRELSQAADKEIKPRTLERHISNYRKLGRAGLVDKRKVRPTKPLGNADPRLIDAIAHVVSEERNLATGTGTRLIGRVKEELAKRHPGEEIKIPTEKTIAVYVKRLSQGMYPLDDAKLRRTATSAPRKMHNSRPPVRPGSECQIDSSPFNIVVLDRDGNPIRVVLTIIIDKATRSIIGVAVNPYATRGYDHALLLSRCFVPQELRPVPGFEEIDAPTMPWAASLTADRAAKLNVNQPFIVPERIVTDHGMDYLSAAFVSACKQFGVTITEASPKTPYDKGMVERAFRTIDVGFAQHLPGYKGNSVKNRGESPEKEPGLLDIYTLLTLSERWITIVWQNTFTEGLRDPYDPSIRLTPNMAYMSFFNLTDDFVPVPRTGDDYIRMLPITERKITTKGIQIGYRRYDSVKLNPYRDVPGPGGRGKLSYNVREDPSNPKAVWVEDHKNGGWIQCDWMDGDAFIKPFTRSMRRAADHLVNSNLGLSREQARDITRSVVLTMNPDTRKHARNEMDLELRNLQGISIPVHDNDAAPTPFTPAFDDSEDDELETYDASTPLTDRLGDFF</sequence>